<dbReference type="FunFam" id="1.20.58.340:FF:000004">
    <property type="entry name" value="Magnesium transport protein CorA"/>
    <property type="match status" value="1"/>
</dbReference>
<evidence type="ECO:0000256" key="9">
    <source>
        <dbReference type="ARBA" id="ARBA00023136"/>
    </source>
</evidence>
<dbReference type="InterPro" id="IPR002523">
    <property type="entry name" value="MgTranspt_CorA/ZnTranspt_ZntB"/>
</dbReference>
<dbReference type="InterPro" id="IPR004488">
    <property type="entry name" value="Mg/Co-transport_prot_CorA"/>
</dbReference>
<reference evidence="13 14" key="1">
    <citation type="submission" date="2016-10" db="EMBL/GenBank/DDBJ databases">
        <title>Genome sequence of Streptomyces gilvigriseus MUSC 26.</title>
        <authorList>
            <person name="Lee L.-H."/>
            <person name="Ser H.-L."/>
        </authorList>
    </citation>
    <scope>NUCLEOTIDE SEQUENCE [LARGE SCALE GENOMIC DNA]</scope>
    <source>
        <strain evidence="13 14">MUSC 26</strain>
    </source>
</reference>
<dbReference type="PANTHER" id="PTHR46494">
    <property type="entry name" value="CORA FAMILY METAL ION TRANSPORTER (EUROFUNG)"/>
    <property type="match status" value="1"/>
</dbReference>
<dbReference type="SUPFAM" id="SSF143865">
    <property type="entry name" value="CorA soluble domain-like"/>
    <property type="match status" value="1"/>
</dbReference>
<evidence type="ECO:0000256" key="3">
    <source>
        <dbReference type="ARBA" id="ARBA00022448"/>
    </source>
</evidence>
<organism evidence="13 14">
    <name type="scientific">Mangrovactinospora gilvigrisea</name>
    <dbReference type="NCBI Taxonomy" id="1428644"/>
    <lineage>
        <taxon>Bacteria</taxon>
        <taxon>Bacillati</taxon>
        <taxon>Actinomycetota</taxon>
        <taxon>Actinomycetes</taxon>
        <taxon>Kitasatosporales</taxon>
        <taxon>Streptomycetaceae</taxon>
        <taxon>Mangrovactinospora</taxon>
    </lineage>
</organism>
<dbReference type="InterPro" id="IPR045861">
    <property type="entry name" value="CorA_cytoplasmic_dom"/>
</dbReference>
<keyword evidence="3 12" id="KW-0813">Transport</keyword>
<feature type="transmembrane region" description="Helical" evidence="12">
    <location>
        <begin position="282"/>
        <end position="301"/>
    </location>
</feature>
<gene>
    <name evidence="12" type="primary">corA</name>
    <name evidence="13" type="ORF">BIV57_05950</name>
</gene>
<evidence type="ECO:0000256" key="5">
    <source>
        <dbReference type="ARBA" id="ARBA00022692"/>
    </source>
</evidence>
<keyword evidence="5 12" id="KW-0812">Transmembrane</keyword>
<comment type="similarity">
    <text evidence="2 12">Belongs to the CorA metal ion transporter (MIT) (TC 1.A.35) family.</text>
</comment>
<evidence type="ECO:0000256" key="4">
    <source>
        <dbReference type="ARBA" id="ARBA00022475"/>
    </source>
</evidence>
<dbReference type="GO" id="GO:0015087">
    <property type="term" value="F:cobalt ion transmembrane transporter activity"/>
    <property type="evidence" value="ECO:0007669"/>
    <property type="project" value="UniProtKB-UniRule"/>
</dbReference>
<dbReference type="InterPro" id="IPR045863">
    <property type="entry name" value="CorA_TM1_TM2"/>
</dbReference>
<keyword evidence="6 12" id="KW-0460">Magnesium</keyword>
<dbReference type="Proteomes" id="UP000243342">
    <property type="component" value="Unassembled WGS sequence"/>
</dbReference>
<evidence type="ECO:0000256" key="2">
    <source>
        <dbReference type="ARBA" id="ARBA00009765"/>
    </source>
</evidence>
<protein>
    <recommendedName>
        <fullName evidence="12">Magnesium transport protein CorA</fullName>
    </recommendedName>
</protein>
<dbReference type="AlphaFoldDB" id="A0A1J7CA77"/>
<name>A0A1J7CA77_9ACTN</name>
<keyword evidence="14" id="KW-1185">Reference proteome</keyword>
<dbReference type="GO" id="GO:0050897">
    <property type="term" value="F:cobalt ion binding"/>
    <property type="evidence" value="ECO:0007669"/>
    <property type="project" value="TreeGrafter"/>
</dbReference>
<dbReference type="GO" id="GO:0005886">
    <property type="term" value="C:plasma membrane"/>
    <property type="evidence" value="ECO:0007669"/>
    <property type="project" value="UniProtKB-SubCell"/>
</dbReference>
<keyword evidence="8 12" id="KW-0406">Ion transport</keyword>
<dbReference type="Gene3D" id="1.20.58.340">
    <property type="entry name" value="Magnesium transport protein CorA, transmembrane region"/>
    <property type="match status" value="2"/>
</dbReference>
<dbReference type="CDD" id="cd12830">
    <property type="entry name" value="MtCorA-like"/>
    <property type="match status" value="1"/>
</dbReference>
<evidence type="ECO:0000256" key="12">
    <source>
        <dbReference type="RuleBase" id="RU362010"/>
    </source>
</evidence>
<dbReference type="Gene3D" id="3.30.460.20">
    <property type="entry name" value="CorA soluble domain-like"/>
    <property type="match status" value="1"/>
</dbReference>
<dbReference type="NCBIfam" id="TIGR00383">
    <property type="entry name" value="corA"/>
    <property type="match status" value="1"/>
</dbReference>
<keyword evidence="4 12" id="KW-1003">Cell membrane</keyword>
<accession>A0A1J7CA77</accession>
<comment type="caution">
    <text evidence="13">The sequence shown here is derived from an EMBL/GenBank/DDBJ whole genome shotgun (WGS) entry which is preliminary data.</text>
</comment>
<comment type="function">
    <text evidence="11">Mediates influx of magnesium ions. Alternates between open and closed states. Activated by low cytoplasmic Mg(2+) levels. Inactive when cytoplasmic Mg(2+) levels are high.</text>
</comment>
<comment type="subcellular location">
    <subcellularLocation>
        <location evidence="1">Cell membrane</location>
        <topology evidence="1">Multi-pass membrane protein</topology>
    </subcellularLocation>
    <subcellularLocation>
        <location evidence="12">Membrane</location>
        <topology evidence="12">Multi-pass membrane protein</topology>
    </subcellularLocation>
</comment>
<evidence type="ECO:0000313" key="13">
    <source>
        <dbReference type="EMBL" id="OIV38432.1"/>
    </source>
</evidence>
<dbReference type="SUPFAM" id="SSF144083">
    <property type="entry name" value="Magnesium transport protein CorA, transmembrane region"/>
    <property type="match status" value="1"/>
</dbReference>
<evidence type="ECO:0000313" key="14">
    <source>
        <dbReference type="Proteomes" id="UP000243342"/>
    </source>
</evidence>
<dbReference type="GO" id="GO:0000287">
    <property type="term" value="F:magnesium ion binding"/>
    <property type="evidence" value="ECO:0007669"/>
    <property type="project" value="TreeGrafter"/>
</dbReference>
<evidence type="ECO:0000256" key="1">
    <source>
        <dbReference type="ARBA" id="ARBA00004651"/>
    </source>
</evidence>
<dbReference type="STRING" id="1428644.BIV57_05950"/>
<dbReference type="GO" id="GO:0015095">
    <property type="term" value="F:magnesium ion transmembrane transporter activity"/>
    <property type="evidence" value="ECO:0007669"/>
    <property type="project" value="UniProtKB-UniRule"/>
</dbReference>
<proteinExistence type="inferred from homology"/>
<keyword evidence="7 12" id="KW-1133">Transmembrane helix</keyword>
<evidence type="ECO:0000256" key="7">
    <source>
        <dbReference type="ARBA" id="ARBA00022989"/>
    </source>
</evidence>
<keyword evidence="9 12" id="KW-0472">Membrane</keyword>
<dbReference type="PANTHER" id="PTHR46494:SF1">
    <property type="entry name" value="CORA FAMILY METAL ION TRANSPORTER (EUROFUNG)"/>
    <property type="match status" value="1"/>
</dbReference>
<dbReference type="Pfam" id="PF01544">
    <property type="entry name" value="CorA"/>
    <property type="match status" value="1"/>
</dbReference>
<evidence type="ECO:0000256" key="10">
    <source>
        <dbReference type="ARBA" id="ARBA00034269"/>
    </source>
</evidence>
<feature type="transmembrane region" description="Helical" evidence="12">
    <location>
        <begin position="313"/>
        <end position="330"/>
    </location>
</feature>
<evidence type="ECO:0000256" key="6">
    <source>
        <dbReference type="ARBA" id="ARBA00022842"/>
    </source>
</evidence>
<evidence type="ECO:0000256" key="11">
    <source>
        <dbReference type="ARBA" id="ARBA00045497"/>
    </source>
</evidence>
<evidence type="ECO:0000256" key="8">
    <source>
        <dbReference type="ARBA" id="ARBA00023065"/>
    </source>
</evidence>
<dbReference type="RefSeq" id="WP_071655623.1">
    <property type="nucleotide sequence ID" value="NZ_MLCF01000022.1"/>
</dbReference>
<sequence>MSGVIVDCALYEDGCRRTAGAREDPVAALKAARQEPGAYVWIGLHNPTPEELTGLAGAYGLHPLAVEDALTSHQRPKVEEYSDSLFTVLRTVRYRSEDETLEIGDLMVFVGDSFVITVRHGEGPGLSPLRAQLEARPEVLRNGPGAVLYGISDLVVDHHLEAADELEEDLEELEEEVFQTAAPNLAHRIYAFKRQVLKFRKAVAPLARPMDRLAGNSALAPLGDSTAARWVPDEIRPFFRDVADHVHRAAEHVDSIDRLLADILDANQAQIGVRQNDDMRKISAWAGLAAVPTMIAGIYGMNFRDMPELNWPFGYPAAIALMATVCVLLHRRFRKSGWL</sequence>
<dbReference type="EMBL" id="MLCF01000022">
    <property type="protein sequence ID" value="OIV38432.1"/>
    <property type="molecule type" value="Genomic_DNA"/>
</dbReference>
<comment type="catalytic activity">
    <reaction evidence="10">
        <text>Mg(2+)(in) = Mg(2+)(out)</text>
        <dbReference type="Rhea" id="RHEA:29827"/>
        <dbReference type="ChEBI" id="CHEBI:18420"/>
    </reaction>
</comment>
<dbReference type="OrthoDB" id="9803416at2"/>